<dbReference type="PANTHER" id="PTHR10910:SF62">
    <property type="entry name" value="AT07585P-RELATED"/>
    <property type="match status" value="1"/>
</dbReference>
<organism evidence="2 3">
    <name type="scientific">Prunus dulcis</name>
    <name type="common">Almond</name>
    <name type="synonym">Amygdalus dulcis</name>
    <dbReference type="NCBI Taxonomy" id="3755"/>
    <lineage>
        <taxon>Eukaryota</taxon>
        <taxon>Viridiplantae</taxon>
        <taxon>Streptophyta</taxon>
        <taxon>Embryophyta</taxon>
        <taxon>Tracheophyta</taxon>
        <taxon>Spermatophyta</taxon>
        <taxon>Magnoliopsida</taxon>
        <taxon>eudicotyledons</taxon>
        <taxon>Gunneridae</taxon>
        <taxon>Pentapetalae</taxon>
        <taxon>rosids</taxon>
        <taxon>fabids</taxon>
        <taxon>Rosales</taxon>
        <taxon>Rosaceae</taxon>
        <taxon>Amygdaloideae</taxon>
        <taxon>Amygdaleae</taxon>
        <taxon>Prunus</taxon>
    </lineage>
</organism>
<evidence type="ECO:0000313" key="3">
    <source>
        <dbReference type="Proteomes" id="UP001054821"/>
    </source>
</evidence>
<dbReference type="GO" id="GO:0003725">
    <property type="term" value="F:double-stranded RNA binding"/>
    <property type="evidence" value="ECO:0007669"/>
    <property type="project" value="TreeGrafter"/>
</dbReference>
<name>A0AAD4ZHI9_PRUDU</name>
<dbReference type="GO" id="GO:0006396">
    <property type="term" value="P:RNA processing"/>
    <property type="evidence" value="ECO:0007669"/>
    <property type="project" value="InterPro"/>
</dbReference>
<dbReference type="InterPro" id="IPR002466">
    <property type="entry name" value="A_deamin"/>
</dbReference>
<dbReference type="EMBL" id="JAJFAZ020000002">
    <property type="protein sequence ID" value="KAI5345548.1"/>
    <property type="molecule type" value="Genomic_DNA"/>
</dbReference>
<dbReference type="PROSITE" id="PS50141">
    <property type="entry name" value="A_DEAMIN_EDITASE"/>
    <property type="match status" value="1"/>
</dbReference>
<dbReference type="GO" id="GO:0006382">
    <property type="term" value="P:adenosine to inosine editing"/>
    <property type="evidence" value="ECO:0007669"/>
    <property type="project" value="TreeGrafter"/>
</dbReference>
<dbReference type="SMART" id="SM00552">
    <property type="entry name" value="ADEAMc"/>
    <property type="match status" value="1"/>
</dbReference>
<dbReference type="PANTHER" id="PTHR10910">
    <property type="entry name" value="EUKARYOTE SPECIFIC DSRNA BINDING PROTEIN"/>
    <property type="match status" value="1"/>
</dbReference>
<feature type="domain" description="A to I editase" evidence="1">
    <location>
        <begin position="37"/>
        <end position="229"/>
    </location>
</feature>
<evidence type="ECO:0000259" key="1">
    <source>
        <dbReference type="PROSITE" id="PS50141"/>
    </source>
</evidence>
<dbReference type="GO" id="GO:0003726">
    <property type="term" value="F:double-stranded RNA adenosine deaminase activity"/>
    <property type="evidence" value="ECO:0007669"/>
    <property type="project" value="TreeGrafter"/>
</dbReference>
<gene>
    <name evidence="2" type="ORF">L3X38_013425</name>
</gene>
<protein>
    <recommendedName>
        <fullName evidence="1">A to I editase domain-containing protein</fullName>
    </recommendedName>
</protein>
<proteinExistence type="predicted"/>
<accession>A0AAD4ZHI9</accession>
<dbReference type="AlphaFoldDB" id="A0AAD4ZHI9"/>
<dbReference type="Pfam" id="PF02137">
    <property type="entry name" value="A_deamin"/>
    <property type="match status" value="1"/>
</dbReference>
<dbReference type="GO" id="GO:0008251">
    <property type="term" value="F:tRNA-specific adenosine deaminase activity"/>
    <property type="evidence" value="ECO:0007669"/>
    <property type="project" value="TreeGrafter"/>
</dbReference>
<keyword evidence="3" id="KW-1185">Reference proteome</keyword>
<comment type="caution">
    <text evidence="2">The sequence shown here is derived from an EMBL/GenBank/DDBJ whole genome shotgun (WGS) entry which is preliminary data.</text>
</comment>
<reference evidence="2 3" key="1">
    <citation type="journal article" date="2022" name="G3 (Bethesda)">
        <title>Whole-genome sequence and methylome profiling of the almond [Prunus dulcis (Mill.) D.A. Webb] cultivar 'Nonpareil'.</title>
        <authorList>
            <person name="D'Amico-Willman K.M."/>
            <person name="Ouma W.Z."/>
            <person name="Meulia T."/>
            <person name="Sideli G.M."/>
            <person name="Gradziel T.M."/>
            <person name="Fresnedo-Ramirez J."/>
        </authorList>
    </citation>
    <scope>NUCLEOTIDE SEQUENCE [LARGE SCALE GENOMIC DNA]</scope>
    <source>
        <strain evidence="2">Clone GOH B32 T37-40</strain>
    </source>
</reference>
<sequence>MASPSCFETPQASGVAKSPSWPAFLVSSPSQELEVVALGTGTKCLGRSLLSSNGDVVNDSHAEIIARRSLLRFFYAKIQCLTQVYRRVCNYTCTYNNYHVGLHLRVHSCLPKRHLTNRTGFHLRTSFNVSINEKALPNTNASFEKRIITLEHEIESCSICMLPYFQVMLHQLIGSVQRKPGRGDTTLSVSCSDKMARWNVVGVQGALLSFFLQPVYLSSITVGQSPHGL</sequence>
<evidence type="ECO:0000313" key="2">
    <source>
        <dbReference type="EMBL" id="KAI5345548.1"/>
    </source>
</evidence>
<dbReference type="GO" id="GO:0005737">
    <property type="term" value="C:cytoplasm"/>
    <property type="evidence" value="ECO:0007669"/>
    <property type="project" value="TreeGrafter"/>
</dbReference>
<dbReference type="GO" id="GO:0005730">
    <property type="term" value="C:nucleolus"/>
    <property type="evidence" value="ECO:0007669"/>
    <property type="project" value="TreeGrafter"/>
</dbReference>
<dbReference type="Proteomes" id="UP001054821">
    <property type="component" value="Chromosome 2"/>
</dbReference>